<dbReference type="GO" id="GO:0016787">
    <property type="term" value="F:hydrolase activity"/>
    <property type="evidence" value="ECO:0007669"/>
    <property type="project" value="InterPro"/>
</dbReference>
<evidence type="ECO:0000313" key="2">
    <source>
        <dbReference type="EMBL" id="GHO43755.1"/>
    </source>
</evidence>
<name>A0A8J3HZ28_9CHLR</name>
<proteinExistence type="predicted"/>
<dbReference type="InterPro" id="IPR032466">
    <property type="entry name" value="Metal_Hydrolase"/>
</dbReference>
<comment type="caution">
    <text evidence="2">The sequence shown here is derived from an EMBL/GenBank/DDBJ whole genome shotgun (WGS) entry which is preliminary data.</text>
</comment>
<evidence type="ECO:0000259" key="1">
    <source>
        <dbReference type="Pfam" id="PF04909"/>
    </source>
</evidence>
<reference evidence="2" key="1">
    <citation type="submission" date="2020-10" db="EMBL/GenBank/DDBJ databases">
        <title>Taxonomic study of unclassified bacteria belonging to the class Ktedonobacteria.</title>
        <authorList>
            <person name="Yabe S."/>
            <person name="Wang C.M."/>
            <person name="Zheng Y."/>
            <person name="Sakai Y."/>
            <person name="Cavaletti L."/>
            <person name="Monciardini P."/>
            <person name="Donadio S."/>
        </authorList>
    </citation>
    <scope>NUCLEOTIDE SEQUENCE</scope>
    <source>
        <strain evidence="2">SOSP1-1</strain>
    </source>
</reference>
<organism evidence="2 3">
    <name type="scientific">Ktedonospora formicarum</name>
    <dbReference type="NCBI Taxonomy" id="2778364"/>
    <lineage>
        <taxon>Bacteria</taxon>
        <taxon>Bacillati</taxon>
        <taxon>Chloroflexota</taxon>
        <taxon>Ktedonobacteria</taxon>
        <taxon>Ktedonobacterales</taxon>
        <taxon>Ktedonobacteraceae</taxon>
        <taxon>Ktedonospora</taxon>
    </lineage>
</organism>
<evidence type="ECO:0000313" key="3">
    <source>
        <dbReference type="Proteomes" id="UP000612362"/>
    </source>
</evidence>
<protein>
    <recommendedName>
        <fullName evidence="1">Amidohydrolase-related domain-containing protein</fullName>
    </recommendedName>
</protein>
<accession>A0A8J3HZ28</accession>
<dbReference type="InterPro" id="IPR006680">
    <property type="entry name" value="Amidohydro-rel"/>
</dbReference>
<feature type="domain" description="Amidohydrolase-related" evidence="1">
    <location>
        <begin position="9"/>
        <end position="79"/>
    </location>
</feature>
<dbReference type="SUPFAM" id="SSF51556">
    <property type="entry name" value="Metallo-dependent hydrolases"/>
    <property type="match status" value="1"/>
</dbReference>
<dbReference type="EMBL" id="BNJF01000001">
    <property type="protein sequence ID" value="GHO43755.1"/>
    <property type="molecule type" value="Genomic_DNA"/>
</dbReference>
<sequence>MPEIERVTANVWYDTAATPYLYRPAIFKAAVSMIGAERILFASDYGLLRQQRVINHIRESGLNEAEVERVLGENARELLQPKSTI</sequence>
<dbReference type="Gene3D" id="3.20.20.140">
    <property type="entry name" value="Metal-dependent hydrolases"/>
    <property type="match status" value="1"/>
</dbReference>
<dbReference type="Proteomes" id="UP000612362">
    <property type="component" value="Unassembled WGS sequence"/>
</dbReference>
<keyword evidence="3" id="KW-1185">Reference proteome</keyword>
<gene>
    <name evidence="2" type="ORF">KSX_19180</name>
</gene>
<dbReference type="AlphaFoldDB" id="A0A8J3HZ28"/>
<dbReference type="Pfam" id="PF04909">
    <property type="entry name" value="Amidohydro_2"/>
    <property type="match status" value="1"/>
</dbReference>